<protein>
    <submittedName>
        <fullName evidence="8">Methyl-accepting chemotaxis protein</fullName>
    </submittedName>
</protein>
<dbReference type="GO" id="GO:0007165">
    <property type="term" value="P:signal transduction"/>
    <property type="evidence" value="ECO:0007669"/>
    <property type="project" value="UniProtKB-KW"/>
</dbReference>
<proteinExistence type="inferred from homology"/>
<organism evidence="8">
    <name type="scientific">Caldithrix abyssi</name>
    <dbReference type="NCBI Taxonomy" id="187145"/>
    <lineage>
        <taxon>Bacteria</taxon>
        <taxon>Pseudomonadati</taxon>
        <taxon>Calditrichota</taxon>
        <taxon>Calditrichia</taxon>
        <taxon>Calditrichales</taxon>
        <taxon>Calditrichaceae</taxon>
        <taxon>Caldithrix</taxon>
    </lineage>
</organism>
<evidence type="ECO:0000256" key="1">
    <source>
        <dbReference type="ARBA" id="ARBA00023224"/>
    </source>
</evidence>
<dbReference type="Gene3D" id="1.10.287.950">
    <property type="entry name" value="Methyl-accepting chemotaxis protein"/>
    <property type="match status" value="1"/>
</dbReference>
<reference evidence="8" key="1">
    <citation type="journal article" date="2020" name="mSystems">
        <title>Genome- and Community-Level Interaction Insights into Carbon Utilization and Element Cycling Functions of Hydrothermarchaeota in Hydrothermal Sediment.</title>
        <authorList>
            <person name="Zhou Z."/>
            <person name="Liu Y."/>
            <person name="Xu W."/>
            <person name="Pan J."/>
            <person name="Luo Z.H."/>
            <person name="Li M."/>
        </authorList>
    </citation>
    <scope>NUCLEOTIDE SEQUENCE [LARGE SCALE GENOMIC DNA]</scope>
    <source>
        <strain evidence="8">HyVt-527</strain>
    </source>
</reference>
<evidence type="ECO:0000256" key="4">
    <source>
        <dbReference type="SAM" id="Coils"/>
    </source>
</evidence>
<feature type="transmembrane region" description="Helical" evidence="5">
    <location>
        <begin position="157"/>
        <end position="177"/>
    </location>
</feature>
<keyword evidence="5" id="KW-1133">Transmembrane helix</keyword>
<sequence>MNYRSLSIRNKMLIVLLPLLLGMVIVGMFIINRLNANALDKNINATLRNFAVIAASSARTGLEFEDSATVAEAMQPFTGDEQLSYLRVTNSSGKAVYSYRKPGFADIQPKLTETVTRIGEEVFTSSAIKSGPDELGQVVLGLSLADRNAALSYAQRFLIVLTVIGIVILFAAVILLGQTITRPVRELVTVAQEISEGNLQQQIPVSGNDEIGQLAAAFNSVLHYIQEIATNADSVSQGDLTGQVQVRSDKDILSLSFNRLTQQLRQVFGNILNFTDTLSNTAEKLKRMSQHLAGDSQDMRQASDMVASATEEMKSNIQTVEANIQEMNNTIEEIARNTERANMVTQQAVATTEDANLQITSLNKTAQEINSVIETITDIAGQTKLLALNATIEAARAGEAGKGFAVVANEVKDLAQQTNKATEEINSRLKAMQSNTGEAVRKIGQVGEVINEVNEMVATIAAAVEEQSATTREVAQSIVHTSQVASSINEDMQKFRGTSEVVEQNSIELQQDANGFI</sequence>
<dbReference type="Pfam" id="PF00015">
    <property type="entry name" value="MCPsignal"/>
    <property type="match status" value="1"/>
</dbReference>
<name>A0A7V5PS02_CALAY</name>
<dbReference type="Gene3D" id="1.10.8.500">
    <property type="entry name" value="HAMP domain in histidine kinase"/>
    <property type="match status" value="1"/>
</dbReference>
<dbReference type="Pfam" id="PF00672">
    <property type="entry name" value="HAMP"/>
    <property type="match status" value="1"/>
</dbReference>
<comment type="similarity">
    <text evidence="2">Belongs to the methyl-accepting chemotaxis (MCP) protein family.</text>
</comment>
<dbReference type="AlphaFoldDB" id="A0A7V5PS02"/>
<feature type="transmembrane region" description="Helical" evidence="5">
    <location>
        <begin position="12"/>
        <end position="31"/>
    </location>
</feature>
<keyword evidence="5" id="KW-0472">Membrane</keyword>
<dbReference type="SMART" id="SM00304">
    <property type="entry name" value="HAMP"/>
    <property type="match status" value="1"/>
</dbReference>
<dbReference type="SUPFAM" id="SSF58104">
    <property type="entry name" value="Methyl-accepting chemotaxis protein (MCP) signaling domain"/>
    <property type="match status" value="1"/>
</dbReference>
<dbReference type="CDD" id="cd06225">
    <property type="entry name" value="HAMP"/>
    <property type="match status" value="2"/>
</dbReference>
<accession>A0A7V5PS02</accession>
<dbReference type="SMART" id="SM00283">
    <property type="entry name" value="MA"/>
    <property type="match status" value="1"/>
</dbReference>
<dbReference type="PANTHER" id="PTHR32089">
    <property type="entry name" value="METHYL-ACCEPTING CHEMOTAXIS PROTEIN MCPB"/>
    <property type="match status" value="1"/>
</dbReference>
<feature type="domain" description="HAMP" evidence="7">
    <location>
        <begin position="178"/>
        <end position="230"/>
    </location>
</feature>
<dbReference type="GO" id="GO:0016020">
    <property type="term" value="C:membrane"/>
    <property type="evidence" value="ECO:0007669"/>
    <property type="project" value="InterPro"/>
</dbReference>
<feature type="coiled-coil region" evidence="4">
    <location>
        <begin position="310"/>
        <end position="337"/>
    </location>
</feature>
<dbReference type="PROSITE" id="PS50111">
    <property type="entry name" value="CHEMOTAXIS_TRANSDUC_2"/>
    <property type="match status" value="1"/>
</dbReference>
<evidence type="ECO:0000313" key="8">
    <source>
        <dbReference type="EMBL" id="HHJ53777.1"/>
    </source>
</evidence>
<keyword evidence="1 3" id="KW-0807">Transducer</keyword>
<evidence type="ECO:0000259" key="6">
    <source>
        <dbReference type="PROSITE" id="PS50111"/>
    </source>
</evidence>
<dbReference type="InterPro" id="IPR003660">
    <property type="entry name" value="HAMP_dom"/>
</dbReference>
<gene>
    <name evidence="8" type="ORF">ENJ89_11325</name>
</gene>
<evidence type="ECO:0000256" key="2">
    <source>
        <dbReference type="ARBA" id="ARBA00029447"/>
    </source>
</evidence>
<feature type="domain" description="Methyl-accepting transducer" evidence="6">
    <location>
        <begin position="281"/>
        <end position="510"/>
    </location>
</feature>
<evidence type="ECO:0000256" key="5">
    <source>
        <dbReference type="SAM" id="Phobius"/>
    </source>
</evidence>
<evidence type="ECO:0000256" key="3">
    <source>
        <dbReference type="PROSITE-ProRule" id="PRU00284"/>
    </source>
</evidence>
<dbReference type="Proteomes" id="UP000886124">
    <property type="component" value="Unassembled WGS sequence"/>
</dbReference>
<dbReference type="InterPro" id="IPR004089">
    <property type="entry name" value="MCPsignal_dom"/>
</dbReference>
<comment type="caution">
    <text evidence="8">The sequence shown here is derived from an EMBL/GenBank/DDBJ whole genome shotgun (WGS) entry which is preliminary data.</text>
</comment>
<evidence type="ECO:0000259" key="7">
    <source>
        <dbReference type="PROSITE" id="PS50885"/>
    </source>
</evidence>
<feature type="non-terminal residue" evidence="8">
    <location>
        <position position="517"/>
    </location>
</feature>
<dbReference type="PANTHER" id="PTHR32089:SF112">
    <property type="entry name" value="LYSOZYME-LIKE PROTEIN-RELATED"/>
    <property type="match status" value="1"/>
</dbReference>
<keyword evidence="4" id="KW-0175">Coiled coil</keyword>
<dbReference type="PROSITE" id="PS50885">
    <property type="entry name" value="HAMP"/>
    <property type="match status" value="1"/>
</dbReference>
<keyword evidence="5" id="KW-0812">Transmembrane</keyword>
<dbReference type="EMBL" id="DROD01000713">
    <property type="protein sequence ID" value="HHJ53777.1"/>
    <property type="molecule type" value="Genomic_DNA"/>
</dbReference>